<dbReference type="GO" id="GO:0000049">
    <property type="term" value="F:tRNA binding"/>
    <property type="evidence" value="ECO:0007669"/>
    <property type="project" value="UniProtKB-KW"/>
</dbReference>
<keyword evidence="7" id="KW-0436">Ligase</keyword>
<comment type="subcellular location">
    <subcellularLocation>
        <location evidence="2">Cytoplasm</location>
    </subcellularLocation>
</comment>
<evidence type="ECO:0000313" key="19">
    <source>
        <dbReference type="Proteomes" id="UP000322524"/>
    </source>
</evidence>
<keyword evidence="12" id="KW-0694">RNA-binding</keyword>
<evidence type="ECO:0000259" key="17">
    <source>
        <dbReference type="PROSITE" id="PS50860"/>
    </source>
</evidence>
<dbReference type="Proteomes" id="UP000322524">
    <property type="component" value="Unassembled WGS sequence"/>
</dbReference>
<dbReference type="GO" id="GO:0005524">
    <property type="term" value="F:ATP binding"/>
    <property type="evidence" value="ECO:0007669"/>
    <property type="project" value="UniProtKB-KW"/>
</dbReference>
<protein>
    <recommendedName>
        <fullName evidence="5">Alanine--tRNA ligase</fullName>
        <ecNumber evidence="4">6.1.1.7</ecNumber>
    </recommendedName>
    <alternativeName>
        <fullName evidence="15">Alanyl-tRNA synthetase</fullName>
    </alternativeName>
</protein>
<evidence type="ECO:0000256" key="13">
    <source>
        <dbReference type="ARBA" id="ARBA00022917"/>
    </source>
</evidence>
<evidence type="ECO:0000256" key="5">
    <source>
        <dbReference type="ARBA" id="ARBA00017959"/>
    </source>
</evidence>
<evidence type="ECO:0000256" key="7">
    <source>
        <dbReference type="ARBA" id="ARBA00022598"/>
    </source>
</evidence>
<evidence type="ECO:0000256" key="11">
    <source>
        <dbReference type="ARBA" id="ARBA00022840"/>
    </source>
</evidence>
<keyword evidence="13" id="KW-0648">Protein biosynthesis</keyword>
<dbReference type="RefSeq" id="WP_148987812.1">
    <property type="nucleotide sequence ID" value="NZ_VTEV01000003.1"/>
</dbReference>
<dbReference type="Gene3D" id="3.30.980.10">
    <property type="entry name" value="Threonyl-trna Synthetase, Chain A, domain 2"/>
    <property type="match status" value="1"/>
</dbReference>
<dbReference type="EMBL" id="VTEV01000003">
    <property type="protein sequence ID" value="TYS68969.1"/>
    <property type="molecule type" value="Genomic_DNA"/>
</dbReference>
<gene>
    <name evidence="18" type="ORF">FZC76_08560</name>
</gene>
<keyword evidence="16" id="KW-0175">Coiled coil</keyword>
<dbReference type="GO" id="GO:0002161">
    <property type="term" value="F:aminoacyl-tRNA deacylase activity"/>
    <property type="evidence" value="ECO:0007669"/>
    <property type="project" value="UniProtKB-ARBA"/>
</dbReference>
<evidence type="ECO:0000256" key="3">
    <source>
        <dbReference type="ARBA" id="ARBA00008226"/>
    </source>
</evidence>
<accession>A0A5D4T131</accession>
<dbReference type="GO" id="GO:0006419">
    <property type="term" value="P:alanyl-tRNA aminoacylation"/>
    <property type="evidence" value="ECO:0007669"/>
    <property type="project" value="InterPro"/>
</dbReference>
<keyword evidence="10" id="KW-0862">Zinc</keyword>
<dbReference type="SMART" id="SM00863">
    <property type="entry name" value="tRNA_SAD"/>
    <property type="match status" value="1"/>
</dbReference>
<dbReference type="GO" id="GO:0004813">
    <property type="term" value="F:alanine-tRNA ligase activity"/>
    <property type="evidence" value="ECO:0007669"/>
    <property type="project" value="UniProtKB-EC"/>
</dbReference>
<feature type="coiled-coil region" evidence="16">
    <location>
        <begin position="257"/>
        <end position="294"/>
    </location>
</feature>
<dbReference type="InterPro" id="IPR018165">
    <property type="entry name" value="Ala-tRNA-synth_IIc_core"/>
</dbReference>
<evidence type="ECO:0000256" key="15">
    <source>
        <dbReference type="ARBA" id="ARBA00032577"/>
    </source>
</evidence>
<evidence type="ECO:0000256" key="2">
    <source>
        <dbReference type="ARBA" id="ARBA00004496"/>
    </source>
</evidence>
<dbReference type="Pfam" id="PF01411">
    <property type="entry name" value="tRNA-synt_2c"/>
    <property type="match status" value="1"/>
</dbReference>
<dbReference type="SUPFAM" id="SSF55186">
    <property type="entry name" value="ThrRS/AlaRS common domain"/>
    <property type="match status" value="1"/>
</dbReference>
<dbReference type="Gene3D" id="3.10.310.40">
    <property type="match status" value="1"/>
</dbReference>
<reference evidence="18 19" key="1">
    <citation type="submission" date="2019-08" db="EMBL/GenBank/DDBJ databases">
        <title>Bacillus genomes from the desert of Cuatro Cienegas, Coahuila.</title>
        <authorList>
            <person name="Olmedo-Alvarez G."/>
        </authorList>
    </citation>
    <scope>NUCLEOTIDE SEQUENCE [LARGE SCALE GENOMIC DNA]</scope>
    <source>
        <strain evidence="18 19">CH28_1T</strain>
    </source>
</reference>
<comment type="caution">
    <text evidence="18">The sequence shown here is derived from an EMBL/GenBank/DDBJ whole genome shotgun (WGS) entry which is preliminary data.</text>
</comment>
<dbReference type="Gene3D" id="2.40.30.130">
    <property type="match status" value="1"/>
</dbReference>
<sequence length="400" mass="45147">MQKLFYKDPYLQTFTTTLVRQSQDKSGKWYAILEQTAFYPEGGGQPYDSGSLNDQTVIEVQEINGEIRHYLKDKLPETSKEVKGIIDWERRYDHMQQHAGQHLLSAAFEELFYYKTKSFHLGKEVCTIDLDTTELTDEEILEAETLVNRIILENRKIETKWVTQEELSDYPLRKELSVSEDIRLVIIPDFDYNGCGGTHPHSTGGVASLKTLSLEKQKNMIRVSFVAGNRVLKQLHEKQQVVSELSSLLNAPQNGMAEAVKRILGQSKEQAKELKDMKEKLLEYEATALSSQTEVVAGRTIIKSVLQNKEMAELQSMARKLVSAKDDINVFLFAENGGKLQFVGARGSNSNLDMRYVANKVFTFINGKGGGRENFVQGGGETALTGEEVLEKITHLLLND</sequence>
<evidence type="ECO:0000256" key="14">
    <source>
        <dbReference type="ARBA" id="ARBA00023146"/>
    </source>
</evidence>
<comment type="similarity">
    <text evidence="3">Belongs to the class-II aminoacyl-tRNA synthetase family.</text>
</comment>
<dbReference type="PROSITE" id="PS50860">
    <property type="entry name" value="AA_TRNA_LIGASE_II_ALA"/>
    <property type="match status" value="1"/>
</dbReference>
<evidence type="ECO:0000313" key="18">
    <source>
        <dbReference type="EMBL" id="TYS68969.1"/>
    </source>
</evidence>
<evidence type="ECO:0000256" key="9">
    <source>
        <dbReference type="ARBA" id="ARBA00022741"/>
    </source>
</evidence>
<dbReference type="SUPFAM" id="SSF50447">
    <property type="entry name" value="Translation proteins"/>
    <property type="match status" value="1"/>
</dbReference>
<organism evidence="18 19">
    <name type="scientific">Sutcliffiella horikoshii</name>
    <dbReference type="NCBI Taxonomy" id="79883"/>
    <lineage>
        <taxon>Bacteria</taxon>
        <taxon>Bacillati</taxon>
        <taxon>Bacillota</taxon>
        <taxon>Bacilli</taxon>
        <taxon>Bacillales</taxon>
        <taxon>Bacillaceae</taxon>
        <taxon>Sutcliffiella</taxon>
    </lineage>
</organism>
<dbReference type="Pfam" id="PF02272">
    <property type="entry name" value="DHHA1"/>
    <property type="match status" value="1"/>
</dbReference>
<proteinExistence type="inferred from homology"/>
<keyword evidence="11" id="KW-0067">ATP-binding</keyword>
<dbReference type="InterPro" id="IPR003156">
    <property type="entry name" value="DHHA1_dom"/>
</dbReference>
<dbReference type="Pfam" id="PF07973">
    <property type="entry name" value="tRNA_SAD"/>
    <property type="match status" value="1"/>
</dbReference>
<dbReference type="PANTHER" id="PTHR43462:SF1">
    <property type="entry name" value="ALANYL-TRNA EDITING PROTEIN AARSD1"/>
    <property type="match status" value="1"/>
</dbReference>
<dbReference type="AlphaFoldDB" id="A0A5D4T131"/>
<dbReference type="InterPro" id="IPR009000">
    <property type="entry name" value="Transl_B-barrel_sf"/>
</dbReference>
<evidence type="ECO:0000256" key="10">
    <source>
        <dbReference type="ARBA" id="ARBA00022833"/>
    </source>
</evidence>
<comment type="cofactor">
    <cofactor evidence="1">
        <name>Zn(2+)</name>
        <dbReference type="ChEBI" id="CHEBI:29105"/>
    </cofactor>
</comment>
<keyword evidence="8" id="KW-0479">Metal-binding</keyword>
<evidence type="ECO:0000256" key="8">
    <source>
        <dbReference type="ARBA" id="ARBA00022723"/>
    </source>
</evidence>
<dbReference type="EC" id="6.1.1.7" evidence="4"/>
<evidence type="ECO:0000256" key="6">
    <source>
        <dbReference type="ARBA" id="ARBA00022555"/>
    </source>
</evidence>
<dbReference type="OrthoDB" id="9812949at2"/>
<dbReference type="InterPro" id="IPR018163">
    <property type="entry name" value="Thr/Ala-tRNA-synth_IIc_edit"/>
</dbReference>
<dbReference type="InterPro" id="IPR018164">
    <property type="entry name" value="Ala-tRNA-synth_IIc_N"/>
</dbReference>
<keyword evidence="9" id="KW-0547">Nucleotide-binding</keyword>
<evidence type="ECO:0000256" key="4">
    <source>
        <dbReference type="ARBA" id="ARBA00013168"/>
    </source>
</evidence>
<keyword evidence="6" id="KW-0820">tRNA-binding</keyword>
<dbReference type="GO" id="GO:0046872">
    <property type="term" value="F:metal ion binding"/>
    <property type="evidence" value="ECO:0007669"/>
    <property type="project" value="UniProtKB-KW"/>
</dbReference>
<dbReference type="InterPro" id="IPR012947">
    <property type="entry name" value="tRNA_SAD"/>
</dbReference>
<evidence type="ECO:0000256" key="1">
    <source>
        <dbReference type="ARBA" id="ARBA00001947"/>
    </source>
</evidence>
<evidence type="ECO:0000256" key="16">
    <source>
        <dbReference type="SAM" id="Coils"/>
    </source>
</evidence>
<keyword evidence="14" id="KW-0030">Aminoacyl-tRNA synthetase</keyword>
<dbReference type="FunFam" id="3.10.310.40:FF:000001">
    <property type="entry name" value="Alanine--tRNA ligase"/>
    <property type="match status" value="1"/>
</dbReference>
<evidence type="ECO:0000256" key="12">
    <source>
        <dbReference type="ARBA" id="ARBA00022884"/>
    </source>
</evidence>
<dbReference type="PANTHER" id="PTHR43462">
    <property type="entry name" value="ALANYL-TRNA EDITING PROTEIN"/>
    <property type="match status" value="1"/>
</dbReference>
<name>A0A5D4T131_9BACI</name>
<feature type="domain" description="Alanyl-transfer RNA synthetases family profile" evidence="17">
    <location>
        <begin position="1"/>
        <end position="237"/>
    </location>
</feature>
<dbReference type="GO" id="GO:0005737">
    <property type="term" value="C:cytoplasm"/>
    <property type="evidence" value="ECO:0007669"/>
    <property type="project" value="UniProtKB-SubCell"/>
</dbReference>
<dbReference type="InterPro" id="IPR051335">
    <property type="entry name" value="Alanyl-tRNA_Editing_Enzymes"/>
</dbReference>